<dbReference type="SUPFAM" id="SSF52799">
    <property type="entry name" value="(Phosphotyrosine protein) phosphatases II"/>
    <property type="match status" value="1"/>
</dbReference>
<dbReference type="STRING" id="295068.MAQ5080_03240"/>
<keyword evidence="3" id="KW-1185">Reference proteome</keyword>
<dbReference type="Proteomes" id="UP000092627">
    <property type="component" value="Unassembled WGS sequence"/>
</dbReference>
<evidence type="ECO:0000313" key="3">
    <source>
        <dbReference type="Proteomes" id="UP000092627"/>
    </source>
</evidence>
<dbReference type="RefSeq" id="WP_197464646.1">
    <property type="nucleotide sequence ID" value="NZ_FLOC01000023.1"/>
</dbReference>
<dbReference type="Gene3D" id="3.90.190.10">
    <property type="entry name" value="Protein tyrosine phosphatase superfamily"/>
    <property type="match status" value="1"/>
</dbReference>
<dbReference type="EMBL" id="FLOC01000023">
    <property type="protein sequence ID" value="SBS35675.1"/>
    <property type="molecule type" value="Genomic_DNA"/>
</dbReference>
<dbReference type="InterPro" id="IPR029021">
    <property type="entry name" value="Prot-tyrosine_phosphatase-like"/>
</dbReference>
<evidence type="ECO:0000313" key="2">
    <source>
        <dbReference type="EMBL" id="SBS35675.1"/>
    </source>
</evidence>
<dbReference type="EC" id="3.-.-.-" evidence="2"/>
<keyword evidence="2" id="KW-0378">Hydrolase</keyword>
<organism evidence="2 3">
    <name type="scientific">Marinomonas aquimarina</name>
    <dbReference type="NCBI Taxonomy" id="295068"/>
    <lineage>
        <taxon>Bacteria</taxon>
        <taxon>Pseudomonadati</taxon>
        <taxon>Pseudomonadota</taxon>
        <taxon>Gammaproteobacteria</taxon>
        <taxon>Oceanospirillales</taxon>
        <taxon>Oceanospirillaceae</taxon>
        <taxon>Marinomonas</taxon>
    </lineage>
</organism>
<accession>A0A1A8TNG8</accession>
<dbReference type="InterPro" id="IPR005939">
    <property type="entry name" value="BLH_phosphatase-like"/>
</dbReference>
<sequence>MKQITPNFYVAEQLTPSHMTSLAEAGIRHLICNRPDHEGEAQTDSAVLKASAEQQGMTFDFLPTAPGQFDAELVKQFAALMAGREGKTLAFCRTGTRSLSLWTLANPEHKSRDVLLSLAEHAGYNMSDLIDRVAQ</sequence>
<name>A0A1A8TNG8_9GAMM</name>
<gene>
    <name evidence="2" type="primary">blh_2</name>
    <name evidence="2" type="ORF">MAQ5080_03240</name>
</gene>
<dbReference type="AlphaFoldDB" id="A0A1A8TNG8"/>
<feature type="domain" description="Beta-lactamase hydrolase-like protein phosphatase-like" evidence="1">
    <location>
        <begin position="2"/>
        <end position="105"/>
    </location>
</feature>
<dbReference type="GO" id="GO:0016787">
    <property type="term" value="F:hydrolase activity"/>
    <property type="evidence" value="ECO:0007669"/>
    <property type="project" value="UniProtKB-KW"/>
</dbReference>
<proteinExistence type="predicted"/>
<reference evidence="2 3" key="1">
    <citation type="submission" date="2016-06" db="EMBL/GenBank/DDBJ databases">
        <authorList>
            <person name="Kjaerup R.B."/>
            <person name="Dalgaard T.S."/>
            <person name="Juul-Madsen H.R."/>
        </authorList>
    </citation>
    <scope>NUCLEOTIDE SEQUENCE [LARGE SCALE GENOMIC DNA]</scope>
    <source>
        <strain evidence="2 3">CECT 5080</strain>
    </source>
</reference>
<evidence type="ECO:0000259" key="1">
    <source>
        <dbReference type="Pfam" id="PF04273"/>
    </source>
</evidence>
<dbReference type="Pfam" id="PF04273">
    <property type="entry name" value="BLH_phosphatase"/>
    <property type="match status" value="1"/>
</dbReference>
<dbReference type="NCBIfam" id="TIGR01244">
    <property type="entry name" value="TIGR01244 family sulfur transferase"/>
    <property type="match status" value="1"/>
</dbReference>
<protein>
    <submittedName>
        <fullName evidence="2">Beta-lactamase hydrolase-like protein</fullName>
        <ecNumber evidence="2">3.-.-.-</ecNumber>
    </submittedName>
</protein>